<gene>
    <name evidence="6" type="primary">csm4</name>
    <name evidence="6" type="ORF">H8712_09705</name>
</gene>
<dbReference type="NCBIfam" id="TIGR01903">
    <property type="entry name" value="cas5_csm4"/>
    <property type="match status" value="1"/>
</dbReference>
<dbReference type="InterPro" id="IPR005510">
    <property type="entry name" value="Csm4"/>
</dbReference>
<comment type="similarity">
    <text evidence="1">Belongs to the CRISPR-associated Csm4 family.</text>
</comment>
<name>A0ABR7PBV8_9FIRM</name>
<protein>
    <recommendedName>
        <fullName evidence="2">CRISPR system Cms protein Csm4</fullName>
    </recommendedName>
</protein>
<evidence type="ECO:0000256" key="1">
    <source>
        <dbReference type="ARBA" id="ARBA00005772"/>
    </source>
</evidence>
<keyword evidence="7" id="KW-1185">Reference proteome</keyword>
<evidence type="ECO:0000256" key="3">
    <source>
        <dbReference type="ARBA" id="ARBA00022884"/>
    </source>
</evidence>
<evidence type="ECO:0000313" key="7">
    <source>
        <dbReference type="Proteomes" id="UP000661649"/>
    </source>
</evidence>
<keyword evidence="3" id="KW-0694">RNA-binding</keyword>
<organism evidence="6 7">
    <name type="scientific">Blautia stercoris</name>
    <dbReference type="NCBI Taxonomy" id="871664"/>
    <lineage>
        <taxon>Bacteria</taxon>
        <taxon>Bacillati</taxon>
        <taxon>Bacillota</taxon>
        <taxon>Clostridia</taxon>
        <taxon>Lachnospirales</taxon>
        <taxon>Lachnospiraceae</taxon>
        <taxon>Blautia</taxon>
    </lineage>
</organism>
<evidence type="ECO:0000259" key="5">
    <source>
        <dbReference type="Pfam" id="PF17953"/>
    </source>
</evidence>
<dbReference type="EMBL" id="JACRTP010000003">
    <property type="protein sequence ID" value="MBC8628882.1"/>
    <property type="molecule type" value="Genomic_DNA"/>
</dbReference>
<comment type="caution">
    <text evidence="6">The sequence shown here is derived from an EMBL/GenBank/DDBJ whole genome shotgun (WGS) entry which is preliminary data.</text>
</comment>
<proteinExistence type="inferred from homology"/>
<dbReference type="RefSeq" id="WP_187558715.1">
    <property type="nucleotide sequence ID" value="NZ_JACRTP010000003.1"/>
</dbReference>
<feature type="domain" description="Csm4 C-terminal" evidence="5">
    <location>
        <begin position="213"/>
        <end position="302"/>
    </location>
</feature>
<keyword evidence="4" id="KW-0051">Antiviral defense</keyword>
<dbReference type="Pfam" id="PF17953">
    <property type="entry name" value="Csm4_C"/>
    <property type="match status" value="1"/>
</dbReference>
<dbReference type="InterPro" id="IPR040932">
    <property type="entry name" value="Csm4_C"/>
</dbReference>
<accession>A0ABR7PBV8</accession>
<evidence type="ECO:0000313" key="6">
    <source>
        <dbReference type="EMBL" id="MBC8628882.1"/>
    </source>
</evidence>
<sequence length="304" mass="34638">MEYSIYKLEFQTGVHFGTGMLNESAYTFCADQLFSALYIEALKMDCAKEFYEKVKSGALLFSDAFPYMGQTYMIPKPMIYVETKEQGISEQKKLYKKMKFISVDNLDGFLKGTLEITENPMRNYGDFFQKKSAKVRNEGETEPYQVGIYYYSEGCGLYLILAYKGEEEKWLAEDLLESLSYTGIGGKKTTGLGKFIFKSAKMPEMLHAYLESKSKKKILLSTALPKDEELESALENASYQLEKRSGFIASSTYAEEWRKKKDLYVFAAGSCFDNTFEGDIYDVSDGGKHSVYRYAKPLFLGVSI</sequence>
<evidence type="ECO:0000256" key="2">
    <source>
        <dbReference type="ARBA" id="ARBA00016109"/>
    </source>
</evidence>
<reference evidence="6 7" key="1">
    <citation type="submission" date="2020-08" db="EMBL/GenBank/DDBJ databases">
        <title>Genome public.</title>
        <authorList>
            <person name="Liu C."/>
            <person name="Sun Q."/>
        </authorList>
    </citation>
    <scope>NUCLEOTIDE SEQUENCE [LARGE SCALE GENOMIC DNA]</scope>
    <source>
        <strain evidence="6 7">3_YM_SP_D4_24.mj</strain>
    </source>
</reference>
<evidence type="ECO:0000256" key="4">
    <source>
        <dbReference type="ARBA" id="ARBA00023118"/>
    </source>
</evidence>
<dbReference type="Proteomes" id="UP000661649">
    <property type="component" value="Unassembled WGS sequence"/>
</dbReference>